<feature type="repeat" description="PPR" evidence="3">
    <location>
        <begin position="417"/>
        <end position="451"/>
    </location>
</feature>
<evidence type="ECO:0008006" key="6">
    <source>
        <dbReference type="Google" id="ProtNLM"/>
    </source>
</evidence>
<feature type="repeat" description="PPR" evidence="3">
    <location>
        <begin position="558"/>
        <end position="592"/>
    </location>
</feature>
<sequence length="635" mass="74060">MTYLRVPIDKKIKEVEQFIEIIKKKNVSPNIFTHNFHINGYCVKSNIVEERAAFNFIKDINLIAPYYVVIKPIVVTYGTIIYGLVRKGRFNGGQGIFYSMETDFHNEIRAHSSSKLDISILPFSFLCSTFHVIPHKDKFFFILRYHKKVDNAISLFDEVVRMQPLPKAVSFNKFFTTIVKMEGYVVTLSLFHRMCILDIRLNEYSLTVVIHCHYLMYRWDLGFSILGYFVKFGYEPNVTISRTLLKGLKMFEPDKVMILMTIDDLCTTGHILRARDLLAEKIKKVVQVIKIMKKKNFHPNIFTYNFLIDRYCIKSNIVEFISLCKHGMFNNALQLCCKMIEDALSPKEVPYTIIIQSFCNSIRWMDVKEILAKMTYLRMLLDVFTFSVLVNCFCKQKKMKKAGQVVEIMKKKNIPLNIFTYNYLIHRYCIEGNIIEAIAVFNSLEGMNLTSYITSYNSLIHGYCKKCMLGEAWILFHDFVVKNLWYGFSEYLHSIHTVSSSILIYGTIIYVLVHEGRLKEGWNIFNSLKTDGKIAPNLQIYNAFSFLPVMKAKGHIPDIMTFTILIYGLYKNKDLEFARNIFNSLTWKGLHPRTITYNPIFLSLCEKGYLVEVTDLVTELINRDRHPHTALLLKL</sequence>
<comment type="caution">
    <text evidence="4">The sequence shown here is derived from an EMBL/GenBank/DDBJ whole genome shotgun (WGS) entry which is preliminary data.</text>
</comment>
<evidence type="ECO:0000313" key="5">
    <source>
        <dbReference type="Proteomes" id="UP000231279"/>
    </source>
</evidence>
<dbReference type="STRING" id="429701.A0A2G9G728"/>
<dbReference type="Pfam" id="PF13812">
    <property type="entry name" value="PPR_3"/>
    <property type="match status" value="2"/>
</dbReference>
<dbReference type="Pfam" id="PF13041">
    <property type="entry name" value="PPR_2"/>
    <property type="match status" value="1"/>
</dbReference>
<evidence type="ECO:0000256" key="1">
    <source>
        <dbReference type="ARBA" id="ARBA00007626"/>
    </source>
</evidence>
<dbReference type="AlphaFoldDB" id="A0A2G9G728"/>
<reference evidence="5" key="1">
    <citation type="journal article" date="2018" name="Gigascience">
        <title>Genome assembly of the Pink Ipe (Handroanthus impetiginosus, Bignoniaceae), a highly valued, ecologically keystone Neotropical timber forest tree.</title>
        <authorList>
            <person name="Silva-Junior O.B."/>
            <person name="Grattapaglia D."/>
            <person name="Novaes E."/>
            <person name="Collevatti R.G."/>
        </authorList>
    </citation>
    <scope>NUCLEOTIDE SEQUENCE [LARGE SCALE GENOMIC DNA]</scope>
    <source>
        <strain evidence="5">cv. UFG-1</strain>
    </source>
</reference>
<dbReference type="NCBIfam" id="TIGR00756">
    <property type="entry name" value="PPR"/>
    <property type="match status" value="3"/>
</dbReference>
<comment type="similarity">
    <text evidence="1">Belongs to the PPR family. P subfamily.</text>
</comment>
<dbReference type="Pfam" id="PF01535">
    <property type="entry name" value="PPR"/>
    <property type="match status" value="4"/>
</dbReference>
<dbReference type="PANTHER" id="PTHR47939:SF13">
    <property type="entry name" value="OS03G0201400 PROTEIN"/>
    <property type="match status" value="1"/>
</dbReference>
<dbReference type="Gene3D" id="1.25.40.10">
    <property type="entry name" value="Tetratricopeptide repeat domain"/>
    <property type="match status" value="7"/>
</dbReference>
<accession>A0A2G9G728</accession>
<dbReference type="Proteomes" id="UP000231279">
    <property type="component" value="Unassembled WGS sequence"/>
</dbReference>
<dbReference type="InterPro" id="IPR011990">
    <property type="entry name" value="TPR-like_helical_dom_sf"/>
</dbReference>
<proteinExistence type="inferred from homology"/>
<feature type="repeat" description="PPR" evidence="3">
    <location>
        <begin position="382"/>
        <end position="416"/>
    </location>
</feature>
<dbReference type="InterPro" id="IPR002885">
    <property type="entry name" value="PPR_rpt"/>
</dbReference>
<keyword evidence="5" id="KW-1185">Reference proteome</keyword>
<name>A0A2G9G728_9LAMI</name>
<keyword evidence="2" id="KW-0677">Repeat</keyword>
<dbReference type="PROSITE" id="PS51375">
    <property type="entry name" value="PPR"/>
    <property type="match status" value="3"/>
</dbReference>
<dbReference type="EMBL" id="NKXS01006592">
    <property type="protein sequence ID" value="PIN01107.1"/>
    <property type="molecule type" value="Genomic_DNA"/>
</dbReference>
<evidence type="ECO:0000256" key="3">
    <source>
        <dbReference type="PROSITE-ProRule" id="PRU00708"/>
    </source>
</evidence>
<protein>
    <recommendedName>
        <fullName evidence="6">Pentacotripeptide-repeat region of PRORP domain-containing protein</fullName>
    </recommendedName>
</protein>
<dbReference type="InterPro" id="IPR050667">
    <property type="entry name" value="PPR-containing_protein"/>
</dbReference>
<dbReference type="PANTHER" id="PTHR47939">
    <property type="entry name" value="MEMBRANE-ASSOCIATED SALT-INDUCIBLE PROTEIN-LIKE"/>
    <property type="match status" value="1"/>
</dbReference>
<organism evidence="4 5">
    <name type="scientific">Handroanthus impetiginosus</name>
    <dbReference type="NCBI Taxonomy" id="429701"/>
    <lineage>
        <taxon>Eukaryota</taxon>
        <taxon>Viridiplantae</taxon>
        <taxon>Streptophyta</taxon>
        <taxon>Embryophyta</taxon>
        <taxon>Tracheophyta</taxon>
        <taxon>Spermatophyta</taxon>
        <taxon>Magnoliopsida</taxon>
        <taxon>eudicotyledons</taxon>
        <taxon>Gunneridae</taxon>
        <taxon>Pentapetalae</taxon>
        <taxon>asterids</taxon>
        <taxon>lamiids</taxon>
        <taxon>Lamiales</taxon>
        <taxon>Bignoniaceae</taxon>
        <taxon>Crescentiina</taxon>
        <taxon>Tabebuia alliance</taxon>
        <taxon>Handroanthus</taxon>
    </lineage>
</organism>
<gene>
    <name evidence="4" type="ORF">CDL12_26390</name>
</gene>
<evidence type="ECO:0000313" key="4">
    <source>
        <dbReference type="EMBL" id="PIN01107.1"/>
    </source>
</evidence>
<evidence type="ECO:0000256" key="2">
    <source>
        <dbReference type="ARBA" id="ARBA00022737"/>
    </source>
</evidence>
<dbReference type="OrthoDB" id="185373at2759"/>